<evidence type="ECO:0000313" key="1">
    <source>
        <dbReference type="EMBL" id="MBA6145802.1"/>
    </source>
</evidence>
<dbReference type="Proteomes" id="UP000590738">
    <property type="component" value="Unassembled WGS sequence"/>
</dbReference>
<name>A0A7W2LRQ3_9PSED</name>
<dbReference type="RefSeq" id="WP_182334139.1">
    <property type="nucleotide sequence ID" value="NZ_JACGCZ010000091.1"/>
</dbReference>
<organism evidence="1 2">
    <name type="scientific">Pseudomonas juntendi</name>
    <dbReference type="NCBI Taxonomy" id="2666183"/>
    <lineage>
        <taxon>Bacteria</taxon>
        <taxon>Pseudomonadati</taxon>
        <taxon>Pseudomonadota</taxon>
        <taxon>Gammaproteobacteria</taxon>
        <taxon>Pseudomonadales</taxon>
        <taxon>Pseudomonadaceae</taxon>
        <taxon>Pseudomonas</taxon>
    </lineage>
</organism>
<comment type="caution">
    <text evidence="1">The sequence shown here is derived from an EMBL/GenBank/DDBJ whole genome shotgun (WGS) entry which is preliminary data.</text>
</comment>
<sequence>MKLYHQIDRSSGEVLGLTSARYDLETFDYLLDHDDDWKFLDTWRKSWPDVKPLASELKLFRKWMNVQRQFKAIHLRPEGVAQ</sequence>
<protein>
    <submittedName>
        <fullName evidence="1">Uncharacterized protein</fullName>
    </submittedName>
</protein>
<reference evidence="1 2" key="1">
    <citation type="submission" date="2020-07" db="EMBL/GenBank/DDBJ databases">
        <title>Diversity of carbapenemase encoding genes among Pseudomonas putida group clinical isolates in a tertiary Brazilian hospital.</title>
        <authorList>
            <person name="Alberto-Lei F."/>
            <person name="Nodari C.S."/>
            <person name="Streling A.P."/>
            <person name="Paulino J.T."/>
            <person name="Bessa-Neto F.O."/>
            <person name="Cayo R."/>
            <person name="Gales A.C."/>
        </authorList>
    </citation>
    <scope>NUCLEOTIDE SEQUENCE [LARGE SCALE GENOMIC DNA]</scope>
    <source>
        <strain evidence="1 2">12273</strain>
    </source>
</reference>
<gene>
    <name evidence="1" type="ORF">H4B97_25580</name>
</gene>
<proteinExistence type="predicted"/>
<dbReference type="AlphaFoldDB" id="A0A7W2LRQ3"/>
<evidence type="ECO:0000313" key="2">
    <source>
        <dbReference type="Proteomes" id="UP000590738"/>
    </source>
</evidence>
<accession>A0A7W2LRQ3</accession>
<dbReference type="EMBL" id="JACGCZ010000091">
    <property type="protein sequence ID" value="MBA6145802.1"/>
    <property type="molecule type" value="Genomic_DNA"/>
</dbReference>